<dbReference type="InterPro" id="IPR050964">
    <property type="entry name" value="Striated_Muscle_Regulatory"/>
</dbReference>
<evidence type="ECO:0000256" key="1">
    <source>
        <dbReference type="ARBA" id="ARBA00022737"/>
    </source>
</evidence>
<dbReference type="InParanoid" id="C5LSA9"/>
<feature type="region of interest" description="Disordered" evidence="2">
    <location>
        <begin position="1"/>
        <end position="36"/>
    </location>
</feature>
<proteinExistence type="predicted"/>
<accession>C5LSA9</accession>
<organism evidence="6">
    <name type="scientific">Perkinsus marinus (strain ATCC 50983 / TXsc)</name>
    <dbReference type="NCBI Taxonomy" id="423536"/>
    <lineage>
        <taxon>Eukaryota</taxon>
        <taxon>Sar</taxon>
        <taxon>Alveolata</taxon>
        <taxon>Perkinsozoa</taxon>
        <taxon>Perkinsea</taxon>
        <taxon>Perkinsida</taxon>
        <taxon>Perkinsidae</taxon>
        <taxon>Perkinsus</taxon>
    </lineage>
</organism>
<feature type="transmembrane region" description="Helical" evidence="3">
    <location>
        <begin position="47"/>
        <end position="72"/>
    </location>
</feature>
<dbReference type="Gene3D" id="2.60.40.10">
    <property type="entry name" value="Immunoglobulins"/>
    <property type="match status" value="3"/>
</dbReference>
<dbReference type="InterPro" id="IPR013783">
    <property type="entry name" value="Ig-like_fold"/>
</dbReference>
<dbReference type="GeneID" id="9050153"/>
<dbReference type="PROSITE" id="PS50853">
    <property type="entry name" value="FN3"/>
    <property type="match status" value="3"/>
</dbReference>
<evidence type="ECO:0000313" key="5">
    <source>
        <dbReference type="EMBL" id="EER00384.1"/>
    </source>
</evidence>
<feature type="domain" description="Fibronectin type-III" evidence="4">
    <location>
        <begin position="345"/>
        <end position="437"/>
    </location>
</feature>
<keyword evidence="6" id="KW-1185">Reference proteome</keyword>
<keyword evidence="3" id="KW-0812">Transmembrane</keyword>
<dbReference type="CDD" id="cd00063">
    <property type="entry name" value="FN3"/>
    <property type="match status" value="3"/>
</dbReference>
<dbReference type="RefSeq" id="XP_002767666.1">
    <property type="nucleotide sequence ID" value="XM_002767620.1"/>
</dbReference>
<reference evidence="5 6" key="1">
    <citation type="submission" date="2008-07" db="EMBL/GenBank/DDBJ databases">
        <authorList>
            <person name="El-Sayed N."/>
            <person name="Caler E."/>
            <person name="Inman J."/>
            <person name="Amedeo P."/>
            <person name="Hass B."/>
            <person name="Wortman J."/>
        </authorList>
    </citation>
    <scope>NUCLEOTIDE SEQUENCE [LARGE SCALE GENOMIC DNA]</scope>
    <source>
        <strain evidence="6">ATCC 50983 / TXsc</strain>
    </source>
</reference>
<dbReference type="PANTHER" id="PTHR13817">
    <property type="entry name" value="TITIN"/>
    <property type="match status" value="1"/>
</dbReference>
<keyword evidence="3" id="KW-1133">Transmembrane helix</keyword>
<dbReference type="InterPro" id="IPR003961">
    <property type="entry name" value="FN3_dom"/>
</dbReference>
<evidence type="ECO:0000313" key="6">
    <source>
        <dbReference type="Proteomes" id="UP000007800"/>
    </source>
</evidence>
<dbReference type="SUPFAM" id="SSF49265">
    <property type="entry name" value="Fibronectin type III"/>
    <property type="match status" value="2"/>
</dbReference>
<feature type="compositionally biased region" description="Polar residues" evidence="2">
    <location>
        <begin position="1"/>
        <end position="13"/>
    </location>
</feature>
<feature type="domain" description="Fibronectin type-III" evidence="4">
    <location>
        <begin position="250"/>
        <end position="340"/>
    </location>
</feature>
<dbReference type="PANTHER" id="PTHR13817:SF73">
    <property type="entry name" value="FIBRONECTIN TYPE-III DOMAIN-CONTAINING PROTEIN"/>
    <property type="match status" value="1"/>
</dbReference>
<gene>
    <name evidence="5" type="ORF">Pmar_PMAR017426</name>
</gene>
<dbReference type="Proteomes" id="UP000007800">
    <property type="component" value="Unassembled WGS sequence"/>
</dbReference>
<evidence type="ECO:0000256" key="2">
    <source>
        <dbReference type="SAM" id="MobiDB-lite"/>
    </source>
</evidence>
<dbReference type="SMART" id="SM00060">
    <property type="entry name" value="FN3"/>
    <property type="match status" value="3"/>
</dbReference>
<dbReference type="Pfam" id="PF00041">
    <property type="entry name" value="fn3"/>
    <property type="match status" value="2"/>
</dbReference>
<name>C5LSA9_PERM5</name>
<keyword evidence="3" id="KW-0472">Membrane</keyword>
<dbReference type="InterPro" id="IPR036116">
    <property type="entry name" value="FN3_sf"/>
</dbReference>
<dbReference type="OrthoDB" id="441950at2759"/>
<keyword evidence="1" id="KW-0677">Repeat</keyword>
<sequence>MARPSPCTTTTNGEVAVQDSDEGTPVKADIDPSPSKLSRAKPYCFCCLRYGFACLVGAIIAIGIVLIILWQYGLLGGKGTNRPTVIDLGDLPYPIATAGYTSLNLTLTPVASALQYKPKIFLVETQPARGGGDARRFLADTFTDGAWTVALRAKYESRPTTAILNGMSPSSSVVVRYRIEMDDNRVSSGQTPTNWSSMTVQAADVSKPHTVSALSPEQTVLFTVTAVNGVGSSPASSTYTMKTDATGASAPAKVGTVSPSHITSNSVDLAWPATNDHGAMILRYVVSIDEHRTVDVDGHRLNTTITDLARASSYTFKVHAVNSHGNGEPSDPITVKTKDTCSADPPSQPTIQAVFSDGISIRWYPATNPSCSLEVTGYRVVYADGSGVACSPSAGLNFCDITGLSNKKTYSVKVQAENSAGWSNLTTPTIIAQTLDRAPSGIGCNTRDQVRWWMSVQNNDGSSLYYDGYKFTKEMVSCAQNTLADIDKDAECLTAYTRDPGRTPFGLKPLSGVCANLMGVLADCGKQHCIAECISDAGSAGCLECNRKQCIPAFYSNGGLTRSIAPEDPRSR</sequence>
<dbReference type="EMBL" id="GG685099">
    <property type="protein sequence ID" value="EER00384.1"/>
    <property type="molecule type" value="Genomic_DNA"/>
</dbReference>
<feature type="domain" description="Fibronectin type-III" evidence="4">
    <location>
        <begin position="147"/>
        <end position="246"/>
    </location>
</feature>
<dbReference type="AlphaFoldDB" id="C5LSA9"/>
<evidence type="ECO:0000256" key="3">
    <source>
        <dbReference type="SAM" id="Phobius"/>
    </source>
</evidence>
<evidence type="ECO:0000259" key="4">
    <source>
        <dbReference type="PROSITE" id="PS50853"/>
    </source>
</evidence>
<protein>
    <submittedName>
        <fullName evidence="5">Cell adhesion molecule, putative</fullName>
    </submittedName>
</protein>